<keyword evidence="13" id="KW-0460">Magnesium</keyword>
<dbReference type="Gene3D" id="3.30.450.40">
    <property type="match status" value="1"/>
</dbReference>
<dbReference type="NCBIfam" id="TIGR01417">
    <property type="entry name" value="PTS_I_fam"/>
    <property type="match status" value="1"/>
</dbReference>
<dbReference type="GO" id="GO:0008965">
    <property type="term" value="F:phosphoenolpyruvate-protein phosphotransferase activity"/>
    <property type="evidence" value="ECO:0007669"/>
    <property type="project" value="UniProtKB-EC"/>
</dbReference>
<evidence type="ECO:0000256" key="5">
    <source>
        <dbReference type="ARBA" id="ARBA00012232"/>
    </source>
</evidence>
<evidence type="ECO:0000313" key="17">
    <source>
        <dbReference type="Proteomes" id="UP000824107"/>
    </source>
</evidence>
<evidence type="ECO:0000259" key="15">
    <source>
        <dbReference type="SMART" id="SM00065"/>
    </source>
</evidence>
<reference evidence="16" key="2">
    <citation type="journal article" date="2021" name="PeerJ">
        <title>Extensive microbial diversity within the chicken gut microbiome revealed by metagenomics and culture.</title>
        <authorList>
            <person name="Gilroy R."/>
            <person name="Ravi A."/>
            <person name="Getino M."/>
            <person name="Pursley I."/>
            <person name="Horton D.L."/>
            <person name="Alikhan N.F."/>
            <person name="Baker D."/>
            <person name="Gharbi K."/>
            <person name="Hall N."/>
            <person name="Watson M."/>
            <person name="Adriaenssens E.M."/>
            <person name="Foster-Nyarko E."/>
            <person name="Jarju S."/>
            <person name="Secka A."/>
            <person name="Antonio M."/>
            <person name="Oren A."/>
            <person name="Chaudhuri R.R."/>
            <person name="La Ragione R."/>
            <person name="Hildebrand F."/>
            <person name="Pallen M.J."/>
        </authorList>
    </citation>
    <scope>NUCLEOTIDE SEQUENCE</scope>
    <source>
        <strain evidence="16">ChiW3-316</strain>
    </source>
</reference>
<evidence type="ECO:0000256" key="2">
    <source>
        <dbReference type="ARBA" id="ARBA00001946"/>
    </source>
</evidence>
<evidence type="ECO:0000256" key="14">
    <source>
        <dbReference type="SAM" id="Coils"/>
    </source>
</evidence>
<reference evidence="16" key="1">
    <citation type="submission" date="2020-10" db="EMBL/GenBank/DDBJ databases">
        <authorList>
            <person name="Gilroy R."/>
        </authorList>
    </citation>
    <scope>NUCLEOTIDE SEQUENCE</scope>
    <source>
        <strain evidence="16">ChiW3-316</strain>
    </source>
</reference>
<dbReference type="EC" id="2.7.3.9" evidence="5"/>
<dbReference type="GO" id="GO:0005737">
    <property type="term" value="C:cytoplasm"/>
    <property type="evidence" value="ECO:0007669"/>
    <property type="project" value="UniProtKB-SubCell"/>
</dbReference>
<dbReference type="Gene3D" id="3.50.30.10">
    <property type="entry name" value="Phosphohistidine domain"/>
    <property type="match status" value="1"/>
</dbReference>
<gene>
    <name evidence="16" type="primary">ptsP</name>
    <name evidence="16" type="ORF">IAD20_04075</name>
</gene>
<dbReference type="PANTHER" id="PTHR46244:SF6">
    <property type="entry name" value="PHOSPHOENOLPYRUVATE-PROTEIN PHOSPHOTRANSFERASE"/>
    <property type="match status" value="1"/>
</dbReference>
<dbReference type="Pfam" id="PF05524">
    <property type="entry name" value="PEP-utilisers_N"/>
    <property type="match status" value="1"/>
</dbReference>
<dbReference type="GO" id="GO:0046872">
    <property type="term" value="F:metal ion binding"/>
    <property type="evidence" value="ECO:0007669"/>
    <property type="project" value="UniProtKB-KW"/>
</dbReference>
<evidence type="ECO:0000256" key="3">
    <source>
        <dbReference type="ARBA" id="ARBA00004496"/>
    </source>
</evidence>
<dbReference type="InterPro" id="IPR040442">
    <property type="entry name" value="Pyrv_kinase-like_dom_sf"/>
</dbReference>
<dbReference type="InterPro" id="IPR015813">
    <property type="entry name" value="Pyrv/PenolPyrv_kinase-like_dom"/>
</dbReference>
<dbReference type="PRINTS" id="PR01736">
    <property type="entry name" value="PHPHTRNFRASE"/>
</dbReference>
<dbReference type="Pfam" id="PF02896">
    <property type="entry name" value="PEP-utilizers_C"/>
    <property type="match status" value="1"/>
</dbReference>
<keyword evidence="6" id="KW-0813">Transport</keyword>
<keyword evidence="12" id="KW-0418">Kinase</keyword>
<dbReference type="GO" id="GO:0016301">
    <property type="term" value="F:kinase activity"/>
    <property type="evidence" value="ECO:0007669"/>
    <property type="project" value="UniProtKB-KW"/>
</dbReference>
<dbReference type="SUPFAM" id="SSF55781">
    <property type="entry name" value="GAF domain-like"/>
    <property type="match status" value="1"/>
</dbReference>
<keyword evidence="14" id="KW-0175">Coiled coil</keyword>
<keyword evidence="11" id="KW-0479">Metal-binding</keyword>
<dbReference type="AlphaFoldDB" id="A0A9D1SAT4"/>
<feature type="domain" description="GAF" evidence="15">
    <location>
        <begin position="25"/>
        <end position="171"/>
    </location>
</feature>
<dbReference type="InterPro" id="IPR008731">
    <property type="entry name" value="PTS_EIN"/>
</dbReference>
<dbReference type="SUPFAM" id="SSF52009">
    <property type="entry name" value="Phosphohistidine domain"/>
    <property type="match status" value="1"/>
</dbReference>
<dbReference type="InterPro" id="IPR000121">
    <property type="entry name" value="PEP_util_C"/>
</dbReference>
<evidence type="ECO:0000256" key="9">
    <source>
        <dbReference type="ARBA" id="ARBA00022679"/>
    </source>
</evidence>
<dbReference type="Gene3D" id="3.20.20.60">
    <property type="entry name" value="Phosphoenolpyruvate-binding domains"/>
    <property type="match status" value="1"/>
</dbReference>
<dbReference type="InterPro" id="IPR050499">
    <property type="entry name" value="PEP-utilizing_PTS_enzyme"/>
</dbReference>
<dbReference type="InterPro" id="IPR036637">
    <property type="entry name" value="Phosphohistidine_dom_sf"/>
</dbReference>
<dbReference type="PROSITE" id="PS00742">
    <property type="entry name" value="PEP_ENZYMES_2"/>
    <property type="match status" value="1"/>
</dbReference>
<dbReference type="Gene3D" id="1.10.274.10">
    <property type="entry name" value="PtsI, HPr-binding domain"/>
    <property type="match status" value="1"/>
</dbReference>
<sequence length="755" mass="84632">MQSPAINQAMDILKLLRQVTESPDEVPVKLSKIIRIIAEQTSSDAASVYFAVDDNYLELFASYGLNETAEHKLTIRFGEGLIGEVAKNNRSLSSADAAKHPKFAYKAELGEDAYHAFLGVPLIRWNRAIGVLVVQKKEVHEYSQTEIEILETVAMVLSEVFSSEEVSNYKKTLIKERGLTARERIKGISLSKGYGLGQAIIHRRRQAVSKIFAEDKEKELQRLETAHRQMNADLDEKLNATKLGIGEHVDILDAYRMFAKDKGWYKKIADNVNSGLTAEAAVERAYEDMWNRLSATNDQYLKERLHDLRDVADRLQNYLSGDYCRACEVVNSRDIVVVAQTMGPADLMDYDYNKIRGLIIEDGTPTMHVAIVAKALNIPVIAKIKGVFNDIKTGDNLAVDGNEGYVYINPNQSVLEKFRAKIAEKQKLLARLAELKKLPSKTLDGVRIGLYLNVGLSFDLDYIETTNCDGIGLYRTEIPFMASDVMPNVERQISYYKELMDRAGNKKVIFRSLDVGSDKLLPYWSAMGEENPAIGWRSIRITLDRRAILRKQVRAFLRAAAGKELNVMFPMISDVSEFEEAKETLLIELEKEKRRGTPIPSRVNVGLMIEVPSIVFQLEDVLKQADFISIGTNDLAQFTFACDRGNPRLTERYDVLSSPFLKLMGDIVAKADAAGVYCSVCGEMASNPIEAMALIGLGYRNLSASGSSYGRVKSMIRSVNAAEVSDYVKSLLKSQKRTLRPQLMAYAYDHGIEIY</sequence>
<comment type="similarity">
    <text evidence="4">Belongs to the PEP-utilizing enzyme family.</text>
</comment>
<keyword evidence="9 16" id="KW-0808">Transferase</keyword>
<accession>A0A9D1SAT4</accession>
<dbReference type="InterPro" id="IPR008279">
    <property type="entry name" value="PEP-util_enz_mobile_dom"/>
</dbReference>
<evidence type="ECO:0000256" key="12">
    <source>
        <dbReference type="ARBA" id="ARBA00022777"/>
    </source>
</evidence>
<dbReference type="InterPro" id="IPR029016">
    <property type="entry name" value="GAF-like_dom_sf"/>
</dbReference>
<comment type="catalytic activity">
    <reaction evidence="1">
        <text>L-histidyl-[protein] + phosphoenolpyruvate = N(pros)-phospho-L-histidyl-[protein] + pyruvate</text>
        <dbReference type="Rhea" id="RHEA:23880"/>
        <dbReference type="Rhea" id="RHEA-COMP:9745"/>
        <dbReference type="Rhea" id="RHEA-COMP:9746"/>
        <dbReference type="ChEBI" id="CHEBI:15361"/>
        <dbReference type="ChEBI" id="CHEBI:29979"/>
        <dbReference type="ChEBI" id="CHEBI:58702"/>
        <dbReference type="ChEBI" id="CHEBI:64837"/>
        <dbReference type="EC" id="2.7.3.9"/>
    </reaction>
</comment>
<evidence type="ECO:0000256" key="7">
    <source>
        <dbReference type="ARBA" id="ARBA00022490"/>
    </source>
</evidence>
<keyword evidence="8" id="KW-0762">Sugar transport</keyword>
<proteinExistence type="inferred from homology"/>
<dbReference type="Proteomes" id="UP000824107">
    <property type="component" value="Unassembled WGS sequence"/>
</dbReference>
<keyword evidence="10" id="KW-0598">Phosphotransferase system</keyword>
<protein>
    <recommendedName>
        <fullName evidence="5">phosphoenolpyruvate--protein phosphotransferase</fullName>
        <ecNumber evidence="5">2.7.3.9</ecNumber>
    </recommendedName>
</protein>
<feature type="coiled-coil region" evidence="14">
    <location>
        <begin position="213"/>
        <end position="240"/>
    </location>
</feature>
<comment type="cofactor">
    <cofactor evidence="2">
        <name>Mg(2+)</name>
        <dbReference type="ChEBI" id="CHEBI:18420"/>
    </cofactor>
</comment>
<evidence type="ECO:0000256" key="10">
    <source>
        <dbReference type="ARBA" id="ARBA00022683"/>
    </source>
</evidence>
<evidence type="ECO:0000256" key="6">
    <source>
        <dbReference type="ARBA" id="ARBA00022448"/>
    </source>
</evidence>
<dbReference type="InterPro" id="IPR023151">
    <property type="entry name" value="PEP_util_CS"/>
</dbReference>
<keyword evidence="7" id="KW-0963">Cytoplasm</keyword>
<dbReference type="SMART" id="SM00065">
    <property type="entry name" value="GAF"/>
    <property type="match status" value="1"/>
</dbReference>
<comment type="subcellular location">
    <subcellularLocation>
        <location evidence="3">Cytoplasm</location>
    </subcellularLocation>
</comment>
<dbReference type="PANTHER" id="PTHR46244">
    <property type="entry name" value="PHOSPHOENOLPYRUVATE-PROTEIN PHOSPHOTRANSFERASE"/>
    <property type="match status" value="1"/>
</dbReference>
<dbReference type="InterPro" id="IPR036618">
    <property type="entry name" value="PtsI_HPr-bd_sf"/>
</dbReference>
<dbReference type="InterPro" id="IPR006318">
    <property type="entry name" value="PTS_EI-like"/>
</dbReference>
<name>A0A9D1SAT4_9PROT</name>
<dbReference type="EMBL" id="DVNC01000028">
    <property type="protein sequence ID" value="HIU53240.1"/>
    <property type="molecule type" value="Genomic_DNA"/>
</dbReference>
<dbReference type="SUPFAM" id="SSF51621">
    <property type="entry name" value="Phosphoenolpyruvate/pyruvate domain"/>
    <property type="match status" value="1"/>
</dbReference>
<evidence type="ECO:0000256" key="1">
    <source>
        <dbReference type="ARBA" id="ARBA00000683"/>
    </source>
</evidence>
<evidence type="ECO:0000256" key="11">
    <source>
        <dbReference type="ARBA" id="ARBA00022723"/>
    </source>
</evidence>
<dbReference type="Pfam" id="PF13185">
    <property type="entry name" value="GAF_2"/>
    <property type="match status" value="1"/>
</dbReference>
<dbReference type="SUPFAM" id="SSF47831">
    <property type="entry name" value="Enzyme I of the PEP:sugar phosphotransferase system HPr-binding (sub)domain"/>
    <property type="match status" value="1"/>
</dbReference>
<dbReference type="InterPro" id="IPR003018">
    <property type="entry name" value="GAF"/>
</dbReference>
<evidence type="ECO:0000256" key="13">
    <source>
        <dbReference type="ARBA" id="ARBA00022842"/>
    </source>
</evidence>
<organism evidence="16 17">
    <name type="scientific">Candidatus Scatocola faecipullorum</name>
    <dbReference type="NCBI Taxonomy" id="2840917"/>
    <lineage>
        <taxon>Bacteria</taxon>
        <taxon>Pseudomonadati</taxon>
        <taxon>Pseudomonadota</taxon>
        <taxon>Alphaproteobacteria</taxon>
        <taxon>Rhodospirillales</taxon>
        <taxon>Rhodospirillaceae</taxon>
        <taxon>Rhodospirillaceae incertae sedis</taxon>
        <taxon>Candidatus Scatocola</taxon>
    </lineage>
</organism>
<dbReference type="GO" id="GO:0009401">
    <property type="term" value="P:phosphoenolpyruvate-dependent sugar phosphotransferase system"/>
    <property type="evidence" value="ECO:0007669"/>
    <property type="project" value="UniProtKB-KW"/>
</dbReference>
<evidence type="ECO:0000256" key="8">
    <source>
        <dbReference type="ARBA" id="ARBA00022597"/>
    </source>
</evidence>
<evidence type="ECO:0000256" key="4">
    <source>
        <dbReference type="ARBA" id="ARBA00007837"/>
    </source>
</evidence>
<comment type="caution">
    <text evidence="16">The sequence shown here is derived from an EMBL/GenBank/DDBJ whole genome shotgun (WGS) entry which is preliminary data.</text>
</comment>
<evidence type="ECO:0000313" key="16">
    <source>
        <dbReference type="EMBL" id="HIU53240.1"/>
    </source>
</evidence>
<dbReference type="Pfam" id="PF00391">
    <property type="entry name" value="PEP-utilizers"/>
    <property type="match status" value="1"/>
</dbReference>